<keyword evidence="2" id="KW-0732">Signal</keyword>
<feature type="compositionally biased region" description="Pro residues" evidence="1">
    <location>
        <begin position="27"/>
        <end position="38"/>
    </location>
</feature>
<evidence type="ECO:0000313" key="4">
    <source>
        <dbReference type="EMBL" id="OSY34554.1"/>
    </source>
</evidence>
<name>A0A1Y2MGZ6_PSEAH</name>
<dbReference type="InterPro" id="IPR005183">
    <property type="entry name" value="DUF305_CopM-like"/>
</dbReference>
<feature type="compositionally biased region" description="Low complexity" evidence="1">
    <location>
        <begin position="39"/>
        <end position="52"/>
    </location>
</feature>
<dbReference type="RefSeq" id="WP_085916764.1">
    <property type="nucleotide sequence ID" value="NZ_AP018921.1"/>
</dbReference>
<organism evidence="4 5">
    <name type="scientific">Pseudonocardia autotrophica</name>
    <name type="common">Amycolata autotrophica</name>
    <name type="synonym">Nocardia autotrophica</name>
    <dbReference type="NCBI Taxonomy" id="2074"/>
    <lineage>
        <taxon>Bacteria</taxon>
        <taxon>Bacillati</taxon>
        <taxon>Actinomycetota</taxon>
        <taxon>Actinomycetes</taxon>
        <taxon>Pseudonocardiales</taxon>
        <taxon>Pseudonocardiaceae</taxon>
        <taxon>Pseudonocardia</taxon>
    </lineage>
</organism>
<dbReference type="PANTHER" id="PTHR36933:SF1">
    <property type="entry name" value="SLL0788 PROTEIN"/>
    <property type="match status" value="1"/>
</dbReference>
<dbReference type="PANTHER" id="PTHR36933">
    <property type="entry name" value="SLL0788 PROTEIN"/>
    <property type="match status" value="1"/>
</dbReference>
<accession>A0A1Y2MGZ6</accession>
<protein>
    <recommendedName>
        <fullName evidence="3">DUF305 domain-containing protein</fullName>
    </recommendedName>
</protein>
<comment type="caution">
    <text evidence="4">The sequence shown here is derived from an EMBL/GenBank/DDBJ whole genome shotgun (WGS) entry which is preliminary data.</text>
</comment>
<evidence type="ECO:0000313" key="5">
    <source>
        <dbReference type="Proteomes" id="UP000194360"/>
    </source>
</evidence>
<keyword evidence="5" id="KW-1185">Reference proteome</keyword>
<reference evidence="4 5" key="1">
    <citation type="submission" date="2016-09" db="EMBL/GenBank/DDBJ databases">
        <title>Pseudonocardia autotrophica DSM535, a candidate organism with high potential of specific P450 cytochromes.</title>
        <authorList>
            <person name="Grumaz C."/>
            <person name="Vainshtein Y."/>
            <person name="Kirstahler P."/>
            <person name="Sohn K."/>
        </authorList>
    </citation>
    <scope>NUCLEOTIDE SEQUENCE [LARGE SCALE GENOMIC DNA]</scope>
    <source>
        <strain evidence="4 5">DSM 535</strain>
    </source>
</reference>
<proteinExistence type="predicted"/>
<dbReference type="Pfam" id="PF03713">
    <property type="entry name" value="DUF305"/>
    <property type="match status" value="1"/>
</dbReference>
<dbReference type="Gene3D" id="1.20.1260.10">
    <property type="match status" value="1"/>
</dbReference>
<sequence length="164" mass="17024">MIHVGRAAAASVLALGLAGITACAPGQPAPPQTPPPPSAASAPAQPATAVSPEHNQADVQFVKMMVPHHQQALRMAEIVLAKPDLNPQVRRMTEKIQREQGPEIEKMQSWLAAWNAGPAMSLEQAQGMQGLLSPAPRTSSSGPGTGGENTLSRSGVAATSRRCT</sequence>
<gene>
    <name evidence="4" type="ORF">BG845_06744</name>
</gene>
<feature type="signal peptide" evidence="2">
    <location>
        <begin position="1"/>
        <end position="24"/>
    </location>
</feature>
<dbReference type="Proteomes" id="UP000194360">
    <property type="component" value="Unassembled WGS sequence"/>
</dbReference>
<dbReference type="InterPro" id="IPR012347">
    <property type="entry name" value="Ferritin-like"/>
</dbReference>
<evidence type="ECO:0000259" key="3">
    <source>
        <dbReference type="Pfam" id="PF03713"/>
    </source>
</evidence>
<dbReference type="STRING" id="2074.BG845_06744"/>
<feature type="domain" description="DUF305" evidence="3">
    <location>
        <begin position="58"/>
        <end position="125"/>
    </location>
</feature>
<evidence type="ECO:0000256" key="2">
    <source>
        <dbReference type="SAM" id="SignalP"/>
    </source>
</evidence>
<feature type="compositionally biased region" description="Low complexity" evidence="1">
    <location>
        <begin position="133"/>
        <end position="142"/>
    </location>
</feature>
<dbReference type="PROSITE" id="PS51257">
    <property type="entry name" value="PROKAR_LIPOPROTEIN"/>
    <property type="match status" value="1"/>
</dbReference>
<feature type="region of interest" description="Disordered" evidence="1">
    <location>
        <begin position="26"/>
        <end position="53"/>
    </location>
</feature>
<evidence type="ECO:0000256" key="1">
    <source>
        <dbReference type="SAM" id="MobiDB-lite"/>
    </source>
</evidence>
<feature type="region of interest" description="Disordered" evidence="1">
    <location>
        <begin position="129"/>
        <end position="164"/>
    </location>
</feature>
<feature type="chain" id="PRO_5012056429" description="DUF305 domain-containing protein" evidence="2">
    <location>
        <begin position="25"/>
        <end position="164"/>
    </location>
</feature>
<dbReference type="EMBL" id="MIGB01000079">
    <property type="protein sequence ID" value="OSY34554.1"/>
    <property type="molecule type" value="Genomic_DNA"/>
</dbReference>
<dbReference type="OrthoDB" id="26872at2"/>
<dbReference type="AlphaFoldDB" id="A0A1Y2MGZ6"/>